<dbReference type="InterPro" id="IPR013694">
    <property type="entry name" value="VIT"/>
</dbReference>
<dbReference type="Ensembl" id="ENSCCRT00010022267.1">
    <property type="protein sequence ID" value="ENSCCRP00010020337.1"/>
    <property type="gene ID" value="ENSCCRG00010008012.1"/>
</dbReference>
<evidence type="ECO:0000313" key="4">
    <source>
        <dbReference type="Proteomes" id="UP000694427"/>
    </source>
</evidence>
<feature type="domain" description="VIT" evidence="2">
    <location>
        <begin position="46"/>
        <end position="175"/>
    </location>
</feature>
<proteinExistence type="predicted"/>
<feature type="signal peptide" evidence="1">
    <location>
        <begin position="1"/>
        <end position="17"/>
    </location>
</feature>
<dbReference type="InterPro" id="IPR050934">
    <property type="entry name" value="ITIH"/>
</dbReference>
<dbReference type="PANTHER" id="PTHR10338:SF14">
    <property type="entry name" value="INTER-ALPHA-TRYPSIN INHIBITOR HEAVY CHAIN H2"/>
    <property type="match status" value="1"/>
</dbReference>
<keyword evidence="1" id="KW-0732">Signal</keyword>
<dbReference type="PANTHER" id="PTHR10338">
    <property type="entry name" value="INTER-ALPHA-TRYPSIN INHIBITOR HEAVY CHAIN FAMILY MEMBER"/>
    <property type="match status" value="1"/>
</dbReference>
<sequence>MKTPVLLCVLLFSQSWTFEFIFDGEWESETSGPSDQYHQSWRYRVSFKMKLNVAIQGNDITVKSYKVESRITLRFAHTTVKSSVLNSGPSAQSIGFNVQIPKRAFINNFTMNVNGNTFVGSVKEKTVARNLYALARARGKAAGIVRTNSQSMETFRTEVHVPPGSKVEFELHYQEMMQRKLGVYQHTLHLQPGRLVPLLQVDVYIFEPKGIKFVTASNTLGEQFADLTKITHTKDKAHIVFRPTLQQQRKCENCTESAVDGVFTVNYDVDRESNAGELQVRMHIHC</sequence>
<dbReference type="AlphaFoldDB" id="A0A8C1INX5"/>
<reference evidence="3" key="1">
    <citation type="submission" date="2025-08" db="UniProtKB">
        <authorList>
            <consortium name="Ensembl"/>
        </authorList>
    </citation>
    <scope>IDENTIFICATION</scope>
</reference>
<feature type="chain" id="PRO_5034209448" evidence="1">
    <location>
        <begin position="18"/>
        <end position="286"/>
    </location>
</feature>
<evidence type="ECO:0000313" key="3">
    <source>
        <dbReference type="Ensembl" id="ENSCCRP00010020337.1"/>
    </source>
</evidence>
<evidence type="ECO:0000256" key="1">
    <source>
        <dbReference type="SAM" id="SignalP"/>
    </source>
</evidence>
<reference evidence="3" key="2">
    <citation type="submission" date="2025-09" db="UniProtKB">
        <authorList>
            <consortium name="Ensembl"/>
        </authorList>
    </citation>
    <scope>IDENTIFICATION</scope>
</reference>
<dbReference type="PROSITE" id="PS51468">
    <property type="entry name" value="VIT"/>
    <property type="match status" value="1"/>
</dbReference>
<name>A0A8C1INX5_CYPCA</name>
<protein>
    <submittedName>
        <fullName evidence="3">Inter-alpha-trypsin inhibitor heavy chain 2</fullName>
    </submittedName>
</protein>
<dbReference type="Pfam" id="PF08487">
    <property type="entry name" value="VIT"/>
    <property type="match status" value="1"/>
</dbReference>
<evidence type="ECO:0000259" key="2">
    <source>
        <dbReference type="PROSITE" id="PS51468"/>
    </source>
</evidence>
<dbReference type="Proteomes" id="UP000694427">
    <property type="component" value="Unplaced"/>
</dbReference>
<accession>A0A8C1INX5</accession>
<organism evidence="3 4">
    <name type="scientific">Cyprinus carpio</name>
    <name type="common">Common carp</name>
    <dbReference type="NCBI Taxonomy" id="7962"/>
    <lineage>
        <taxon>Eukaryota</taxon>
        <taxon>Metazoa</taxon>
        <taxon>Chordata</taxon>
        <taxon>Craniata</taxon>
        <taxon>Vertebrata</taxon>
        <taxon>Euteleostomi</taxon>
        <taxon>Actinopterygii</taxon>
        <taxon>Neopterygii</taxon>
        <taxon>Teleostei</taxon>
        <taxon>Ostariophysi</taxon>
        <taxon>Cypriniformes</taxon>
        <taxon>Cyprinidae</taxon>
        <taxon>Cyprininae</taxon>
        <taxon>Cyprinus</taxon>
    </lineage>
</organism>
<dbReference type="SMART" id="SM00609">
    <property type="entry name" value="VIT"/>
    <property type="match status" value="1"/>
</dbReference>
<keyword evidence="4" id="KW-1185">Reference proteome</keyword>